<dbReference type="Gene3D" id="3.40.50.300">
    <property type="entry name" value="P-loop containing nucleotide triphosphate hydrolases"/>
    <property type="match status" value="1"/>
</dbReference>
<reference evidence="2 3" key="1">
    <citation type="submission" date="2016-11" db="EMBL/GenBank/DDBJ databases">
        <title>The macronuclear genome of Stentor coeruleus: a giant cell with tiny introns.</title>
        <authorList>
            <person name="Slabodnick M."/>
            <person name="Ruby J.G."/>
            <person name="Reiff S.B."/>
            <person name="Swart E.C."/>
            <person name="Gosai S."/>
            <person name="Prabakaran S."/>
            <person name="Witkowska E."/>
            <person name="Larue G.E."/>
            <person name="Fisher S."/>
            <person name="Freeman R.M."/>
            <person name="Gunawardena J."/>
            <person name="Chu W."/>
            <person name="Stover N.A."/>
            <person name="Gregory B.D."/>
            <person name="Nowacki M."/>
            <person name="Derisi J."/>
            <person name="Roy S.W."/>
            <person name="Marshall W.F."/>
            <person name="Sood P."/>
        </authorList>
    </citation>
    <scope>NUCLEOTIDE SEQUENCE [LARGE SCALE GENOMIC DNA]</scope>
    <source>
        <strain evidence="2">WM001</strain>
    </source>
</reference>
<proteinExistence type="predicted"/>
<keyword evidence="3" id="KW-1185">Reference proteome</keyword>
<dbReference type="Proteomes" id="UP000187209">
    <property type="component" value="Unassembled WGS sequence"/>
</dbReference>
<protein>
    <submittedName>
        <fullName evidence="2">Uncharacterized protein</fullName>
    </submittedName>
</protein>
<dbReference type="SUPFAM" id="SSF52540">
    <property type="entry name" value="P-loop containing nucleoside triphosphate hydrolases"/>
    <property type="match status" value="1"/>
</dbReference>
<dbReference type="InterPro" id="IPR005225">
    <property type="entry name" value="Small_GTP-bd"/>
</dbReference>
<dbReference type="InterPro" id="IPR001806">
    <property type="entry name" value="Small_GTPase"/>
</dbReference>
<dbReference type="OrthoDB" id="6020506at2759"/>
<dbReference type="PROSITE" id="PS51419">
    <property type="entry name" value="RAB"/>
    <property type="match status" value="1"/>
</dbReference>
<comment type="caution">
    <text evidence="2">The sequence shown here is derived from an EMBL/GenBank/DDBJ whole genome shotgun (WGS) entry which is preliminary data.</text>
</comment>
<dbReference type="AlphaFoldDB" id="A0A1R2AKY3"/>
<dbReference type="GO" id="GO:0005525">
    <property type="term" value="F:GTP binding"/>
    <property type="evidence" value="ECO:0007669"/>
    <property type="project" value="InterPro"/>
</dbReference>
<dbReference type="GO" id="GO:0003924">
    <property type="term" value="F:GTPase activity"/>
    <property type="evidence" value="ECO:0007669"/>
    <property type="project" value="InterPro"/>
</dbReference>
<dbReference type="InterPro" id="IPR027417">
    <property type="entry name" value="P-loop_NTPase"/>
</dbReference>
<dbReference type="SMART" id="SM00173">
    <property type="entry name" value="RAS"/>
    <property type="match status" value="1"/>
</dbReference>
<keyword evidence="1" id="KW-0547">Nucleotide-binding</keyword>
<evidence type="ECO:0000313" key="3">
    <source>
        <dbReference type="Proteomes" id="UP000187209"/>
    </source>
</evidence>
<evidence type="ECO:0000313" key="2">
    <source>
        <dbReference type="EMBL" id="OMJ65154.1"/>
    </source>
</evidence>
<evidence type="ECO:0000256" key="1">
    <source>
        <dbReference type="ARBA" id="ARBA00022741"/>
    </source>
</evidence>
<sequence length="171" mass="19504">MQKEKSVAFKCVLLGDTATGKTSFIASLLENKFLKDYQSTIGASFSTYTIYYESIKITLNFWDASGNPRFSALTPLYFRQTDACLFFFDVANIDSFKKIKFHIDSVISVNSTTKLYAVGNKIDLEESRQISFEEAKNYFDNVGVIFWEISCKEKIMIQETARLIALNLLCI</sequence>
<dbReference type="FunFam" id="3.40.50.300:FF:001447">
    <property type="entry name" value="Ras-related protein Rab-1B"/>
    <property type="match status" value="1"/>
</dbReference>
<dbReference type="PANTHER" id="PTHR47978">
    <property type="match status" value="1"/>
</dbReference>
<dbReference type="Pfam" id="PF00071">
    <property type="entry name" value="Ras"/>
    <property type="match status" value="1"/>
</dbReference>
<organism evidence="2 3">
    <name type="scientific">Stentor coeruleus</name>
    <dbReference type="NCBI Taxonomy" id="5963"/>
    <lineage>
        <taxon>Eukaryota</taxon>
        <taxon>Sar</taxon>
        <taxon>Alveolata</taxon>
        <taxon>Ciliophora</taxon>
        <taxon>Postciliodesmatophora</taxon>
        <taxon>Heterotrichea</taxon>
        <taxon>Heterotrichida</taxon>
        <taxon>Stentoridae</taxon>
        <taxon>Stentor</taxon>
    </lineage>
</organism>
<name>A0A1R2AKY3_9CILI</name>
<dbReference type="NCBIfam" id="TIGR00231">
    <property type="entry name" value="small_GTP"/>
    <property type="match status" value="1"/>
</dbReference>
<dbReference type="EMBL" id="MPUH01002399">
    <property type="protein sequence ID" value="OMJ65154.1"/>
    <property type="molecule type" value="Genomic_DNA"/>
</dbReference>
<dbReference type="CDD" id="cd00154">
    <property type="entry name" value="Rab"/>
    <property type="match status" value="1"/>
</dbReference>
<dbReference type="PRINTS" id="PR00449">
    <property type="entry name" value="RASTRNSFRMNG"/>
</dbReference>
<dbReference type="PROSITE" id="PS51421">
    <property type="entry name" value="RAS"/>
    <property type="match status" value="1"/>
</dbReference>
<accession>A0A1R2AKY3</accession>
<dbReference type="SMART" id="SM00174">
    <property type="entry name" value="RHO"/>
    <property type="match status" value="1"/>
</dbReference>
<gene>
    <name evidence="2" type="ORF">SteCoe_39024</name>
</gene>
<dbReference type="SMART" id="SM00175">
    <property type="entry name" value="RAB"/>
    <property type="match status" value="1"/>
</dbReference>